<protein>
    <submittedName>
        <fullName evidence="9">Methyl-accepting chemotaxis protein</fullName>
    </submittedName>
</protein>
<feature type="transmembrane region" description="Helical" evidence="6">
    <location>
        <begin position="12"/>
        <end position="31"/>
    </location>
</feature>
<evidence type="ECO:0000256" key="4">
    <source>
        <dbReference type="PROSITE-ProRule" id="PRU00284"/>
    </source>
</evidence>
<dbReference type="PROSITE" id="PS50111">
    <property type="entry name" value="CHEMOTAXIS_TRANSDUC_2"/>
    <property type="match status" value="1"/>
</dbReference>
<dbReference type="Pfam" id="PF00672">
    <property type="entry name" value="HAMP"/>
    <property type="match status" value="1"/>
</dbReference>
<dbReference type="SUPFAM" id="SSF103190">
    <property type="entry name" value="Sensory domain-like"/>
    <property type="match status" value="1"/>
</dbReference>
<evidence type="ECO:0000256" key="1">
    <source>
        <dbReference type="ARBA" id="ARBA00004370"/>
    </source>
</evidence>
<accession>A0ABX1I3C2</accession>
<dbReference type="PROSITE" id="PS50885">
    <property type="entry name" value="HAMP"/>
    <property type="match status" value="1"/>
</dbReference>
<evidence type="ECO:0000256" key="3">
    <source>
        <dbReference type="ARBA" id="ARBA00029447"/>
    </source>
</evidence>
<evidence type="ECO:0000313" key="10">
    <source>
        <dbReference type="Proteomes" id="UP000740754"/>
    </source>
</evidence>
<name>A0ABX1I3C2_9GAMM</name>
<dbReference type="EMBL" id="JAAXKX010000002">
    <property type="protein sequence ID" value="NKN31940.1"/>
    <property type="molecule type" value="Genomic_DNA"/>
</dbReference>
<feature type="transmembrane region" description="Helical" evidence="6">
    <location>
        <begin position="286"/>
        <end position="304"/>
    </location>
</feature>
<feature type="domain" description="HAMP" evidence="8">
    <location>
        <begin position="306"/>
        <end position="360"/>
    </location>
</feature>
<dbReference type="Gene3D" id="1.10.287.950">
    <property type="entry name" value="Methyl-accepting chemotaxis protein"/>
    <property type="match status" value="1"/>
</dbReference>
<keyword evidence="5" id="KW-0175">Coiled coil</keyword>
<comment type="caution">
    <text evidence="9">The sequence shown here is derived from an EMBL/GenBank/DDBJ whole genome shotgun (WGS) entry which is preliminary data.</text>
</comment>
<feature type="coiled-coil region" evidence="5">
    <location>
        <begin position="600"/>
        <end position="627"/>
    </location>
</feature>
<comment type="subcellular location">
    <subcellularLocation>
        <location evidence="1">Membrane</location>
    </subcellularLocation>
</comment>
<evidence type="ECO:0000256" key="2">
    <source>
        <dbReference type="ARBA" id="ARBA00023224"/>
    </source>
</evidence>
<evidence type="ECO:0000313" key="9">
    <source>
        <dbReference type="EMBL" id="NKN31940.1"/>
    </source>
</evidence>
<dbReference type="InterPro" id="IPR029151">
    <property type="entry name" value="Sensor-like_sf"/>
</dbReference>
<feature type="domain" description="Methyl-accepting transducer" evidence="7">
    <location>
        <begin position="365"/>
        <end position="601"/>
    </location>
</feature>
<dbReference type="CDD" id="cd11386">
    <property type="entry name" value="MCP_signal"/>
    <property type="match status" value="1"/>
</dbReference>
<evidence type="ECO:0000259" key="7">
    <source>
        <dbReference type="PROSITE" id="PS50111"/>
    </source>
</evidence>
<dbReference type="CDD" id="cd06225">
    <property type="entry name" value="HAMP"/>
    <property type="match status" value="1"/>
</dbReference>
<dbReference type="SMART" id="SM00304">
    <property type="entry name" value="HAMP"/>
    <property type="match status" value="1"/>
</dbReference>
<evidence type="ECO:0000256" key="5">
    <source>
        <dbReference type="SAM" id="Coils"/>
    </source>
</evidence>
<dbReference type="InterPro" id="IPR029150">
    <property type="entry name" value="dCache_3"/>
</dbReference>
<dbReference type="PANTHER" id="PTHR32089">
    <property type="entry name" value="METHYL-ACCEPTING CHEMOTAXIS PROTEIN MCPB"/>
    <property type="match status" value="1"/>
</dbReference>
<proteinExistence type="inferred from homology"/>
<dbReference type="Proteomes" id="UP000740754">
    <property type="component" value="Unassembled WGS sequence"/>
</dbReference>
<sequence>MLSRVRISVQLAVAGVAAILVTVALILPSVFHHFGALSERAEQRQLQDLFLTLRSTIDQEAARAVSLAAAVANLPEVRAAFAAGDRERLRALTLPLFERMHEPFGLVQFQFHTPPATSFLRLHMPEKFGDDLSGFRNTVLATNRTRASVSGLEEGRAGLGIRGIEPVFAPDGRHIGSVEFGLSFGEPFFAAFTERFGARAQLWLRRDQGFEPFASTLESDSQLTTTELQQVMAGARIERQIRVQGRPLALLATAITDYAGEPVGVVELRLDRSEDAAAFSRAIRDALLFTLLALLVGAGLTWLLSRAIARPIRVAAARMHDIAHGDGGLTLHLDERGGNELSELAAAFNAFVDRIHDLIGELVGGSDRLSEAAAGLSATSEHIHAQLERQRSGTDQVATAMTEMTATVAEVARNATRAAEATRDMEREAGGGATVVRETITAIETLAVAVEDAASVITRLSDDAEAIGRILEVIGGIAEQTNLLALNAAIEAARAGEQGRGFAVVADEVRNLAGRTQSATHEIQGMIEALQGGTREAVAAMADGRAKAGESVAQAGRAGASLERITGEVSTVNDMNAQIASAAEQQRAVAEEIDRNLSGISHEEDEIATVSRRIAEAAEAMAALAAEQQARARRFKV</sequence>
<organism evidence="9 10">
    <name type="scientific">Marichromatium bheemlicum</name>
    <dbReference type="NCBI Taxonomy" id="365339"/>
    <lineage>
        <taxon>Bacteria</taxon>
        <taxon>Pseudomonadati</taxon>
        <taxon>Pseudomonadota</taxon>
        <taxon>Gammaproteobacteria</taxon>
        <taxon>Chromatiales</taxon>
        <taxon>Chromatiaceae</taxon>
        <taxon>Marichromatium</taxon>
    </lineage>
</organism>
<keyword evidence="6" id="KW-0812">Transmembrane</keyword>
<dbReference type="PANTHER" id="PTHR32089:SF112">
    <property type="entry name" value="LYSOZYME-LIKE PROTEIN-RELATED"/>
    <property type="match status" value="1"/>
</dbReference>
<evidence type="ECO:0000256" key="6">
    <source>
        <dbReference type="SAM" id="Phobius"/>
    </source>
</evidence>
<dbReference type="Pfam" id="PF00015">
    <property type="entry name" value="MCPsignal"/>
    <property type="match status" value="1"/>
</dbReference>
<dbReference type="SUPFAM" id="SSF58104">
    <property type="entry name" value="Methyl-accepting chemotaxis protein (MCP) signaling domain"/>
    <property type="match status" value="1"/>
</dbReference>
<dbReference type="InterPro" id="IPR003660">
    <property type="entry name" value="HAMP_dom"/>
</dbReference>
<dbReference type="RefSeq" id="WP_168665974.1">
    <property type="nucleotide sequence ID" value="NZ_JAAXKX010000002.1"/>
</dbReference>
<keyword evidence="2 4" id="KW-0807">Transducer</keyword>
<dbReference type="InterPro" id="IPR004089">
    <property type="entry name" value="MCPsignal_dom"/>
</dbReference>
<keyword evidence="6" id="KW-1133">Transmembrane helix</keyword>
<dbReference type="Pfam" id="PF14827">
    <property type="entry name" value="dCache_3"/>
    <property type="match status" value="1"/>
</dbReference>
<dbReference type="SMART" id="SM00283">
    <property type="entry name" value="MA"/>
    <property type="match status" value="1"/>
</dbReference>
<keyword evidence="6" id="KW-0472">Membrane</keyword>
<comment type="similarity">
    <text evidence="3">Belongs to the methyl-accepting chemotaxis (MCP) protein family.</text>
</comment>
<reference evidence="9 10" key="1">
    <citation type="submission" date="2020-04" db="EMBL/GenBank/DDBJ databases">
        <title>Draft Whole-Genome sequence of Marichromatium bheemlicum DSM 18632, type strain.</title>
        <authorList>
            <person name="Kyndt J.A."/>
            <person name="Meyer T.E."/>
        </authorList>
    </citation>
    <scope>NUCLEOTIDE SEQUENCE [LARGE SCALE GENOMIC DNA]</scope>
    <source>
        <strain evidence="9 10">DSM 18632</strain>
    </source>
</reference>
<gene>
    <name evidence="9" type="ORF">HF203_01695</name>
</gene>
<evidence type="ECO:0000259" key="8">
    <source>
        <dbReference type="PROSITE" id="PS50885"/>
    </source>
</evidence>
<dbReference type="Gene3D" id="3.30.450.20">
    <property type="entry name" value="PAS domain"/>
    <property type="match status" value="1"/>
</dbReference>
<keyword evidence="10" id="KW-1185">Reference proteome</keyword>